<sequence length="415" mass="49705">MTSFQEKTTADNKSIGFDYQYYYFLYLLLNLKEGEQIGIEVKDDVHIDLKNGNQILLQLKHSIQKKTSGAIINLTELDSDLWKTISNWLHIINDKTQKRDTLKEQIDFIDSTKFILVSNKSSNKSNTFLQNVSKFKEKTITIKKFKEYLDDLHTTVKDKTIKGYIECFKSQNDRWLKSFLNKLSFELDQDDLINKIKSRIREKLVKENRINSVFESLDSNIRANNYMNVKNKEKVIISFEDFRKQAENYFEKTRDSRLPIRKKYTEFTGDPFSQVFIKQLLDIEVIEKEDIEELLTFIGYKLLAYTNLEEWEQEGDMTALQRKQFDDNCILQWKNIFNDTHQSIHRKWKRDKNSVDEDDLIDYARKCYFEILKQILEFEQTRFDTEFSNGQFYLLADTPRIGWKLDWEEQYKSNE</sequence>
<dbReference type="Proteomes" id="UP000219743">
    <property type="component" value="Unassembled WGS sequence"/>
</dbReference>
<comment type="caution">
    <text evidence="1">The sequence shown here is derived from an EMBL/GenBank/DDBJ whole genome shotgun (WGS) entry which is preliminary data.</text>
</comment>
<dbReference type="RefSeq" id="WP_098275473.1">
    <property type="nucleotide sequence ID" value="NZ_NTRC01000021.1"/>
</dbReference>
<evidence type="ECO:0000313" key="2">
    <source>
        <dbReference type="Proteomes" id="UP000219743"/>
    </source>
</evidence>
<accession>A0A9X6Z8M8</accession>
<dbReference type="EMBL" id="NTRC01000021">
    <property type="protein sequence ID" value="PFD18219.1"/>
    <property type="molecule type" value="Genomic_DNA"/>
</dbReference>
<evidence type="ECO:0008006" key="3">
    <source>
        <dbReference type="Google" id="ProtNLM"/>
    </source>
</evidence>
<organism evidence="1 2">
    <name type="scientific">Bacillus cereus</name>
    <dbReference type="NCBI Taxonomy" id="1396"/>
    <lineage>
        <taxon>Bacteria</taxon>
        <taxon>Bacillati</taxon>
        <taxon>Bacillota</taxon>
        <taxon>Bacilli</taxon>
        <taxon>Bacillales</taxon>
        <taxon>Bacillaceae</taxon>
        <taxon>Bacillus</taxon>
        <taxon>Bacillus cereus group</taxon>
    </lineage>
</organism>
<name>A0A9X6Z8M8_BACCE</name>
<protein>
    <recommendedName>
        <fullName evidence="3">DUF4297 domain-containing protein</fullName>
    </recommendedName>
</protein>
<gene>
    <name evidence="1" type="ORF">CN263_23510</name>
</gene>
<dbReference type="AlphaFoldDB" id="A0A9X6Z8M8"/>
<evidence type="ECO:0000313" key="1">
    <source>
        <dbReference type="EMBL" id="PFD18219.1"/>
    </source>
</evidence>
<proteinExistence type="predicted"/>
<reference evidence="1 2" key="1">
    <citation type="submission" date="2017-09" db="EMBL/GenBank/DDBJ databases">
        <title>Large-scale bioinformatics analysis of Bacillus genomes uncovers conserved roles of natural products in bacterial physiology.</title>
        <authorList>
            <consortium name="Agbiome Team Llc"/>
            <person name="Bleich R.M."/>
            <person name="Kirk G.J."/>
            <person name="Santa Maria K.C."/>
            <person name="Allen S.E."/>
            <person name="Farag S."/>
            <person name="Shank E.A."/>
            <person name="Bowers A."/>
        </authorList>
    </citation>
    <scope>NUCLEOTIDE SEQUENCE [LARGE SCALE GENOMIC DNA]</scope>
    <source>
        <strain evidence="1 2">AFS024404</strain>
    </source>
</reference>